<protein>
    <submittedName>
        <fullName evidence="1">Alkaline phosphatase family protein</fullName>
    </submittedName>
</protein>
<organism evidence="1 2">
    <name type="scientific">Leucobacter viscericola</name>
    <dbReference type="NCBI Taxonomy" id="2714935"/>
    <lineage>
        <taxon>Bacteria</taxon>
        <taxon>Bacillati</taxon>
        <taxon>Actinomycetota</taxon>
        <taxon>Actinomycetes</taxon>
        <taxon>Micrococcales</taxon>
        <taxon>Microbacteriaceae</taxon>
        <taxon>Leucobacter</taxon>
    </lineage>
</organism>
<dbReference type="InterPro" id="IPR017850">
    <property type="entry name" value="Alkaline_phosphatase_core_sf"/>
</dbReference>
<gene>
    <name evidence="1" type="ORF">G7068_01320</name>
</gene>
<proteinExistence type="predicted"/>
<dbReference type="Gene3D" id="3.40.720.10">
    <property type="entry name" value="Alkaline Phosphatase, subunit A"/>
    <property type="match status" value="1"/>
</dbReference>
<accession>A0A6G7XBR0</accession>
<keyword evidence="2" id="KW-1185">Reference proteome</keyword>
<evidence type="ECO:0000313" key="1">
    <source>
        <dbReference type="EMBL" id="QIK61995.1"/>
    </source>
</evidence>
<dbReference type="PANTHER" id="PTHR10151:SF120">
    <property type="entry name" value="BIS(5'-ADENOSYL)-TRIPHOSPHATASE"/>
    <property type="match status" value="1"/>
</dbReference>
<dbReference type="KEGG" id="lvi:G7068_01320"/>
<dbReference type="Pfam" id="PF01663">
    <property type="entry name" value="Phosphodiest"/>
    <property type="match status" value="1"/>
</dbReference>
<dbReference type="EMBL" id="CP049863">
    <property type="protein sequence ID" value="QIK61995.1"/>
    <property type="molecule type" value="Genomic_DNA"/>
</dbReference>
<evidence type="ECO:0000313" key="2">
    <source>
        <dbReference type="Proteomes" id="UP000502677"/>
    </source>
</evidence>
<sequence>MLPTATDNGARLAAILPTGIAAVAHGLGQDPGAALDTMLGPVLSDGGASEASSQLASLPPIRSLVVVVVDGLGHANLKARAGHAPALARLPQRRIETVVPSTTGAALTTITTGRLPGTHGLVGYRIRHPKLGMVSTLKEWQGIEDRRSWQLATPLFAAAREVGARPVAIGRPSHAQGGLTEAILTGADYQAGQRIEDRFAVASALIREQEPVVIYLYIDELDKAAHEQGWQSGAWVRRLEQFDAALDGFLRGLPGNVGVVITADHGIVDVQPHQQILLDSDPERLKDVVDIGGEPRFRSLYLREGTDPEPIARQFEESERGRAWVATRAEAVASGAFGPMAPGVADRLGDIIIAARKQVAYYCSDDDPRARAMVGQHGSLSEDERGVPLILGGALAGTGIASVVTEVARSRIPLPGSA</sequence>
<dbReference type="AlphaFoldDB" id="A0A6G7XBR0"/>
<dbReference type="GO" id="GO:0016787">
    <property type="term" value="F:hydrolase activity"/>
    <property type="evidence" value="ECO:0007669"/>
    <property type="project" value="UniProtKB-ARBA"/>
</dbReference>
<reference evidence="1 2" key="1">
    <citation type="submission" date="2020-03" db="EMBL/GenBank/DDBJ databases">
        <title>Leucobacter sp. nov., isolated from beetles.</title>
        <authorList>
            <person name="Hyun D.-W."/>
            <person name="Bae J.-W."/>
        </authorList>
    </citation>
    <scope>NUCLEOTIDE SEQUENCE [LARGE SCALE GENOMIC DNA]</scope>
    <source>
        <strain evidence="1 2">HDW9C</strain>
    </source>
</reference>
<dbReference type="RefSeq" id="WP_166287776.1">
    <property type="nucleotide sequence ID" value="NZ_CP049863.1"/>
</dbReference>
<dbReference type="SUPFAM" id="SSF53649">
    <property type="entry name" value="Alkaline phosphatase-like"/>
    <property type="match status" value="1"/>
</dbReference>
<dbReference type="InterPro" id="IPR002591">
    <property type="entry name" value="Phosphodiest/P_Trfase"/>
</dbReference>
<dbReference type="PANTHER" id="PTHR10151">
    <property type="entry name" value="ECTONUCLEOTIDE PYROPHOSPHATASE/PHOSPHODIESTERASE"/>
    <property type="match status" value="1"/>
</dbReference>
<name>A0A6G7XBR0_9MICO</name>
<dbReference type="Proteomes" id="UP000502677">
    <property type="component" value="Chromosome"/>
</dbReference>